<dbReference type="InterPro" id="IPR049012">
    <property type="entry name" value="Mutator_transp_dom"/>
</dbReference>
<dbReference type="Proteomes" id="UP000663882">
    <property type="component" value="Unassembled WGS sequence"/>
</dbReference>
<dbReference type="Proteomes" id="UP000663823">
    <property type="component" value="Unassembled WGS sequence"/>
</dbReference>
<dbReference type="EMBL" id="CAJNOT010000907">
    <property type="protein sequence ID" value="CAF1106956.1"/>
    <property type="molecule type" value="Genomic_DNA"/>
</dbReference>
<accession>A0A814PEY8</accession>
<dbReference type="EMBL" id="CAJOBE010008634">
    <property type="protein sequence ID" value="CAF4065877.1"/>
    <property type="molecule type" value="Genomic_DNA"/>
</dbReference>
<comment type="caution">
    <text evidence="2">The sequence shown here is derived from an EMBL/GenBank/DDBJ whole genome shotgun (WGS) entry which is preliminary data.</text>
</comment>
<evidence type="ECO:0000313" key="3">
    <source>
        <dbReference type="EMBL" id="CAF1132518.1"/>
    </source>
</evidence>
<name>A0A814PEY8_9BILA</name>
<organism evidence="2 8">
    <name type="scientific">Rotaria sordida</name>
    <dbReference type="NCBI Taxonomy" id="392033"/>
    <lineage>
        <taxon>Eukaryota</taxon>
        <taxon>Metazoa</taxon>
        <taxon>Spiralia</taxon>
        <taxon>Gnathifera</taxon>
        <taxon>Rotifera</taxon>
        <taxon>Eurotatoria</taxon>
        <taxon>Bdelloidea</taxon>
        <taxon>Philodinida</taxon>
        <taxon>Philodinidae</taxon>
        <taxon>Rotaria</taxon>
    </lineage>
</organism>
<dbReference type="EMBL" id="CAJNOO010001349">
    <property type="protein sequence ID" value="CAF1139184.1"/>
    <property type="molecule type" value="Genomic_DNA"/>
</dbReference>
<dbReference type="EMBL" id="CAJOBD010000492">
    <property type="protein sequence ID" value="CAF3677985.1"/>
    <property type="molecule type" value="Genomic_DNA"/>
</dbReference>
<dbReference type="Proteomes" id="UP000663889">
    <property type="component" value="Unassembled WGS sequence"/>
</dbReference>
<dbReference type="Pfam" id="PF20700">
    <property type="entry name" value="Mutator"/>
    <property type="match status" value="1"/>
</dbReference>
<feature type="domain" description="Mutator-like transposase" evidence="1">
    <location>
        <begin position="2"/>
        <end position="291"/>
    </location>
</feature>
<dbReference type="Proteomes" id="UP000663864">
    <property type="component" value="Unassembled WGS sequence"/>
</dbReference>
<evidence type="ECO:0000313" key="4">
    <source>
        <dbReference type="EMBL" id="CAF1139184.1"/>
    </source>
</evidence>
<evidence type="ECO:0000313" key="2">
    <source>
        <dbReference type="EMBL" id="CAF1106956.1"/>
    </source>
</evidence>
<evidence type="ECO:0000313" key="6">
    <source>
        <dbReference type="EMBL" id="CAF3916408.1"/>
    </source>
</evidence>
<dbReference type="Proteomes" id="UP000663874">
    <property type="component" value="Unassembled WGS sequence"/>
</dbReference>
<evidence type="ECO:0000259" key="1">
    <source>
        <dbReference type="Pfam" id="PF20700"/>
    </source>
</evidence>
<evidence type="ECO:0000313" key="5">
    <source>
        <dbReference type="EMBL" id="CAF3677985.1"/>
    </source>
</evidence>
<dbReference type="Proteomes" id="UP000663836">
    <property type="component" value="Unassembled WGS sequence"/>
</dbReference>
<protein>
    <recommendedName>
        <fullName evidence="1">Mutator-like transposase domain-containing protein</fullName>
    </recommendedName>
</protein>
<evidence type="ECO:0000313" key="7">
    <source>
        <dbReference type="EMBL" id="CAF4065877.1"/>
    </source>
</evidence>
<evidence type="ECO:0000313" key="8">
    <source>
        <dbReference type="Proteomes" id="UP000663864"/>
    </source>
</evidence>
<dbReference type="AlphaFoldDB" id="A0A814PEY8"/>
<dbReference type="EMBL" id="CAJNOU010001005">
    <property type="protein sequence ID" value="CAF1132518.1"/>
    <property type="molecule type" value="Genomic_DNA"/>
</dbReference>
<proteinExistence type="predicted"/>
<sequence length="433" mass="48902">MTDLNMTSILAGSLIGVQRRGLQKFFGAMGILPPVQIESYKRYEDLLFTSIQEVAEKSTEVAANEARAYYKGDDVTVSIDGTWLTQGYSSLHGVGTIVSVADPPKVLDYEILSRHCSECAGLLAIKKSDGELYSKLLEEHLKCGCEANYEGSSGGMEGAAMVKMFGRSILKHNLRYTTYIADGDTKNDISISQSKPYDDLAIERKQCVNHFSKRMKTRLLNIKKSYGRKRLADNKTIGGKDDGKIYKLQIYFGKAIRDNNNDLEKMKQAAWAAWFHMSSTDENPMHDLCNPDHCKLYLDFNYKHQSHSLPPAVCAAIKPAYDDLCSDECLRQALNGGTTNPNESFHRIIWSLCIIYNEGFIGLIPIYKSFGIAINNALLKMLKKIDHERIKEDQSFDPLLRLEQRRRNRFERLQKEVKLTQADPHKYGAGIAD</sequence>
<reference evidence="2" key="1">
    <citation type="submission" date="2021-02" db="EMBL/GenBank/DDBJ databases">
        <authorList>
            <person name="Nowell W R."/>
        </authorList>
    </citation>
    <scope>NUCLEOTIDE SEQUENCE</scope>
</reference>
<gene>
    <name evidence="7" type="ORF">FNK824_LOCUS29527</name>
    <name evidence="5" type="ORF">JBS370_LOCUS8002</name>
    <name evidence="6" type="ORF">OTI717_LOCUS24580</name>
    <name evidence="4" type="ORF">RFH988_LOCUS21288</name>
    <name evidence="3" type="ORF">SEV965_LOCUS17495</name>
    <name evidence="2" type="ORF">ZHD862_LOCUS17906</name>
</gene>
<dbReference type="OrthoDB" id="5983687at2759"/>
<dbReference type="EMBL" id="CAJOAX010004678">
    <property type="protein sequence ID" value="CAF3916408.1"/>
    <property type="molecule type" value="Genomic_DNA"/>
</dbReference>